<dbReference type="InterPro" id="IPR011993">
    <property type="entry name" value="PH-like_dom_sf"/>
</dbReference>
<keyword evidence="5" id="KW-0539">Nucleus</keyword>
<evidence type="ECO:0000256" key="1">
    <source>
        <dbReference type="ARBA" id="ARBA00004123"/>
    </source>
</evidence>
<name>A0ABN7IIF7_9BASI</name>
<evidence type="ECO:0000313" key="8">
    <source>
        <dbReference type="Proteomes" id="UP000836402"/>
    </source>
</evidence>
<evidence type="ECO:0000256" key="6">
    <source>
        <dbReference type="SAM" id="MobiDB-lite"/>
    </source>
</evidence>
<dbReference type="InterPro" id="IPR006931">
    <property type="entry name" value="Calcipressin"/>
</dbReference>
<dbReference type="Pfam" id="PF03517">
    <property type="entry name" value="Voldacs"/>
    <property type="match status" value="1"/>
</dbReference>
<feature type="region of interest" description="Disordered" evidence="6">
    <location>
        <begin position="135"/>
        <end position="176"/>
    </location>
</feature>
<dbReference type="Gene3D" id="3.30.70.330">
    <property type="match status" value="1"/>
</dbReference>
<feature type="compositionally biased region" description="Basic and acidic residues" evidence="6">
    <location>
        <begin position="11"/>
        <end position="21"/>
    </location>
</feature>
<evidence type="ECO:0000256" key="3">
    <source>
        <dbReference type="ARBA" id="ARBA00008209"/>
    </source>
</evidence>
<protein>
    <submittedName>
        <fullName evidence="7">Uncharacterized protein</fullName>
    </submittedName>
</protein>
<feature type="compositionally biased region" description="Acidic residues" evidence="6">
    <location>
        <begin position="427"/>
        <end position="441"/>
    </location>
</feature>
<comment type="subcellular location">
    <subcellularLocation>
        <location evidence="2">Cytoplasm</location>
    </subcellularLocation>
    <subcellularLocation>
        <location evidence="1">Nucleus</location>
    </subcellularLocation>
</comment>
<dbReference type="InterPro" id="IPR012677">
    <property type="entry name" value="Nucleotide-bd_a/b_plait_sf"/>
</dbReference>
<proteinExistence type="inferred from homology"/>
<gene>
    <name evidence="7" type="ORF">JKIAZH3_G8531</name>
</gene>
<feature type="region of interest" description="Disordered" evidence="6">
    <location>
        <begin position="701"/>
        <end position="738"/>
    </location>
</feature>
<evidence type="ECO:0000313" key="7">
    <source>
        <dbReference type="EMBL" id="CAD6901747.1"/>
    </source>
</evidence>
<organism evidence="7 8">
    <name type="scientific">Tilletia caries</name>
    <name type="common">wheat bunt fungus</name>
    <dbReference type="NCBI Taxonomy" id="13290"/>
    <lineage>
        <taxon>Eukaryota</taxon>
        <taxon>Fungi</taxon>
        <taxon>Dikarya</taxon>
        <taxon>Basidiomycota</taxon>
        <taxon>Ustilaginomycotina</taxon>
        <taxon>Exobasidiomycetes</taxon>
        <taxon>Tilletiales</taxon>
        <taxon>Tilletiaceae</taxon>
        <taxon>Tilletia</taxon>
    </lineage>
</organism>
<feature type="compositionally biased region" description="Acidic residues" evidence="6">
    <location>
        <begin position="156"/>
        <end position="176"/>
    </location>
</feature>
<dbReference type="Pfam" id="PF04847">
    <property type="entry name" value="Calcipressin"/>
    <property type="match status" value="1"/>
</dbReference>
<keyword evidence="8" id="KW-1185">Reference proteome</keyword>
<reference evidence="7" key="1">
    <citation type="submission" date="2020-10" db="EMBL/GenBank/DDBJ databases">
        <authorList>
            <person name="Sedaghatjoo S."/>
        </authorList>
    </citation>
    <scope>NUCLEOTIDE SEQUENCE</scope>
    <source>
        <strain evidence="7">AZH3</strain>
    </source>
</reference>
<evidence type="ECO:0000256" key="5">
    <source>
        <dbReference type="ARBA" id="ARBA00023242"/>
    </source>
</evidence>
<feature type="compositionally biased region" description="Basic and acidic residues" evidence="6">
    <location>
        <begin position="442"/>
        <end position="454"/>
    </location>
</feature>
<dbReference type="InterPro" id="IPR039924">
    <property type="entry name" value="ICln/Lot5/Saf5"/>
</dbReference>
<dbReference type="PANTHER" id="PTHR10300">
    <property type="entry name" value="CALCIPRESSIN"/>
    <property type="match status" value="1"/>
</dbReference>
<keyword evidence="4" id="KW-0963">Cytoplasm</keyword>
<evidence type="ECO:0000256" key="4">
    <source>
        <dbReference type="ARBA" id="ARBA00022490"/>
    </source>
</evidence>
<comment type="caution">
    <text evidence="7">The sequence shown here is derived from an EMBL/GenBank/DDBJ whole genome shotgun (WGS) entry which is preliminary data.</text>
</comment>
<feature type="region of interest" description="Disordered" evidence="6">
    <location>
        <begin position="1"/>
        <end position="26"/>
    </location>
</feature>
<feature type="region of interest" description="Disordered" evidence="6">
    <location>
        <begin position="427"/>
        <end position="454"/>
    </location>
</feature>
<sequence length="738" mass="76689">MPLTAISEPPRFIRPDADAPTERATPGTFVGLAPTLRTLLESATALLDPGLPPPSSAEAQGGAYPQWQAQGSLYVTNDSLSFLDPASSKGFSVDFPTVSLHAISRSIPEGLQALAEASGSTACLYCQLDDNAGKNDENDGDGHAVPYGSGGVGDGNGEDEDGMDDDADEEEEADDDVNTLRELWLLPQRPDQLEPLFDMLSYCASLHPSLGTDGQDASGGGGHPFASLGAFGTGMLGVGGPVLDMSALSAQGAFDDAMEDSTSSIAAAAGTGVPNGDGAEGLSDTGRAILARLEGSIEWPSENINNPSATRTETDPSPSQSEPKPSSPSPKKKALTITNTLILTSLPDSLFQAPDLLSSLLDLLHAYGPLQSWTPLPSMNRALVVFEDGIEAPGSRAEGVLSRGQESAGRAKEALDRLLWGFEEDGGEVGEEDVDEEEEERLMEWPPKKAEGKAARNGSAMRVYHGPPSSVLLASHSDDALAVPTTDKNFLISPPGSPPVGWEPIKEDPPNRDTLAWDLMKALGDLRDQGGAVHSWKAAPLVAHDEGGASKGTGGKTTTGKMGHGRKGSLGPPSLVIPPSEAKVSRRQAAFPGSTQARPTPFMDRIAQAQPQAHPDQPKAEALSPTDHADDAVLISVPGVTVQAFEDGSDDEDAERRAQLQPRAGMSISSVKATVESMYSPSPIVVPLSDDTGRVEEPFSALKLDSPAGGGLGLGGELGEEGGGGGKRITPTGRPPLA</sequence>
<accession>A0ABN7IIF7</accession>
<dbReference type="Gene3D" id="2.30.29.30">
    <property type="entry name" value="Pleckstrin-homology domain (PH domain)/Phosphotyrosine-binding domain (PTB)"/>
    <property type="match status" value="1"/>
</dbReference>
<feature type="region of interest" description="Disordered" evidence="6">
    <location>
        <begin position="300"/>
        <end position="333"/>
    </location>
</feature>
<feature type="compositionally biased region" description="Gly residues" evidence="6">
    <location>
        <begin position="708"/>
        <end position="727"/>
    </location>
</feature>
<comment type="similarity">
    <text evidence="3">Belongs to the RCAN family.</text>
</comment>
<evidence type="ECO:0000256" key="2">
    <source>
        <dbReference type="ARBA" id="ARBA00004496"/>
    </source>
</evidence>
<dbReference type="Proteomes" id="UP000836402">
    <property type="component" value="Unassembled WGS sequence"/>
</dbReference>
<dbReference type="PANTHER" id="PTHR10300:SF14">
    <property type="entry name" value="PROTEIN SARAH"/>
    <property type="match status" value="1"/>
</dbReference>
<feature type="compositionally biased region" description="Polar residues" evidence="6">
    <location>
        <begin position="302"/>
        <end position="311"/>
    </location>
</feature>
<feature type="region of interest" description="Disordered" evidence="6">
    <location>
        <begin position="489"/>
        <end position="508"/>
    </location>
</feature>
<feature type="region of interest" description="Disordered" evidence="6">
    <location>
        <begin position="544"/>
        <end position="577"/>
    </location>
</feature>
<dbReference type="EMBL" id="CAJHJG010000367">
    <property type="protein sequence ID" value="CAD6901747.1"/>
    <property type="molecule type" value="Genomic_DNA"/>
</dbReference>